<reference evidence="1 2" key="1">
    <citation type="submission" date="2019-04" db="EMBL/GenBank/DDBJ databases">
        <title>Aspergillus burnettii sp. nov., novel species from soil in southeast Queensland.</title>
        <authorList>
            <person name="Gilchrist C.L.M."/>
            <person name="Pitt J.I."/>
            <person name="Lange L."/>
            <person name="Lacey H.J."/>
            <person name="Vuong D."/>
            <person name="Midgley D.J."/>
            <person name="Greenfield P."/>
            <person name="Bradbury M."/>
            <person name="Lacey E."/>
            <person name="Busk P.K."/>
            <person name="Pilgaard B."/>
            <person name="Chooi Y.H."/>
            <person name="Piggott A.M."/>
        </authorList>
    </citation>
    <scope>NUCLEOTIDE SEQUENCE [LARGE SCALE GENOMIC DNA]</scope>
    <source>
        <strain evidence="1 2">FRR 5400</strain>
    </source>
</reference>
<proteinExistence type="predicted"/>
<keyword evidence="2" id="KW-1185">Reference proteome</keyword>
<dbReference type="EMBL" id="SPNV01000258">
    <property type="protein sequence ID" value="KAF5857422.1"/>
    <property type="molecule type" value="Genomic_DNA"/>
</dbReference>
<accession>A0A8H5ZX98</accession>
<protein>
    <submittedName>
        <fullName evidence="1">Hydroxyacid oxidase 1</fullName>
    </submittedName>
</protein>
<sequence length="201" mass="22501">MAFSFYSSMNLEDVAIQGKQNPFLVHISFYEARRKMLEIFWHVEGMPHEAVRIKFSKLTPGTAARFKAVVVSGNVPLLGICLNEYRNDFQLPPGATMPMLANEDVARRRLDWLNRDVLLIAAAIYASRYKQGNVTYLNGVRATELAGAKPTLEPMAGLEWPPHLRPGRHRVPYARCHASPDIVISAGELHTRDVGTGDGRM</sequence>
<evidence type="ECO:0000313" key="1">
    <source>
        <dbReference type="EMBL" id="KAF5857422.1"/>
    </source>
</evidence>
<dbReference type="Proteomes" id="UP000541154">
    <property type="component" value="Unassembled WGS sequence"/>
</dbReference>
<evidence type="ECO:0000313" key="2">
    <source>
        <dbReference type="Proteomes" id="UP000541154"/>
    </source>
</evidence>
<organism evidence="1 2">
    <name type="scientific">Petromyces alliaceus</name>
    <name type="common">Aspergillus alliaceus</name>
    <dbReference type="NCBI Taxonomy" id="209559"/>
    <lineage>
        <taxon>Eukaryota</taxon>
        <taxon>Fungi</taxon>
        <taxon>Dikarya</taxon>
        <taxon>Ascomycota</taxon>
        <taxon>Pezizomycotina</taxon>
        <taxon>Eurotiomycetes</taxon>
        <taxon>Eurotiomycetidae</taxon>
        <taxon>Eurotiales</taxon>
        <taxon>Aspergillaceae</taxon>
        <taxon>Aspergillus</taxon>
        <taxon>Aspergillus subgen. Circumdati</taxon>
    </lineage>
</organism>
<comment type="caution">
    <text evidence="1">The sequence shown here is derived from an EMBL/GenBank/DDBJ whole genome shotgun (WGS) entry which is preliminary data.</text>
</comment>
<dbReference type="AlphaFoldDB" id="A0A8H5ZX98"/>
<name>A0A8H5ZX98_PETAA</name>
<dbReference type="Gene3D" id="3.20.20.70">
    <property type="entry name" value="Aldolase class I"/>
    <property type="match status" value="1"/>
</dbReference>
<gene>
    <name evidence="1" type="primary">HAO1</name>
    <name evidence="1" type="ORF">ETB97_005769</name>
</gene>
<dbReference type="InterPro" id="IPR013785">
    <property type="entry name" value="Aldolase_TIM"/>
</dbReference>